<dbReference type="PANTHER" id="PTHR24305">
    <property type="entry name" value="CYTOCHROME P450"/>
    <property type="match status" value="1"/>
</dbReference>
<keyword evidence="5" id="KW-0349">Heme</keyword>
<dbReference type="InterPro" id="IPR036396">
    <property type="entry name" value="Cyt_P450_sf"/>
</dbReference>
<dbReference type="Proteomes" id="UP001521116">
    <property type="component" value="Unassembled WGS sequence"/>
</dbReference>
<dbReference type="PRINTS" id="PR00463">
    <property type="entry name" value="EP450I"/>
</dbReference>
<dbReference type="PANTHER" id="PTHR24305:SF166">
    <property type="entry name" value="CYTOCHROME P450 12A4, MITOCHONDRIAL-RELATED"/>
    <property type="match status" value="1"/>
</dbReference>
<dbReference type="Pfam" id="PF00067">
    <property type="entry name" value="p450"/>
    <property type="match status" value="1"/>
</dbReference>
<keyword evidence="4 5" id="KW-0408">Iron</keyword>
<evidence type="ECO:0000256" key="1">
    <source>
        <dbReference type="ARBA" id="ARBA00001971"/>
    </source>
</evidence>
<dbReference type="Gene3D" id="1.10.630.10">
    <property type="entry name" value="Cytochrome P450"/>
    <property type="match status" value="1"/>
</dbReference>
<dbReference type="InterPro" id="IPR001128">
    <property type="entry name" value="Cyt_P450"/>
</dbReference>
<gene>
    <name evidence="6" type="ORF">SLS56_003148</name>
</gene>
<evidence type="ECO:0008006" key="8">
    <source>
        <dbReference type="Google" id="ProtNLM"/>
    </source>
</evidence>
<evidence type="ECO:0000256" key="2">
    <source>
        <dbReference type="ARBA" id="ARBA00010617"/>
    </source>
</evidence>
<dbReference type="SUPFAM" id="SSF48264">
    <property type="entry name" value="Cytochrome P450"/>
    <property type="match status" value="1"/>
</dbReference>
<comment type="cofactor">
    <cofactor evidence="1">
        <name>heme</name>
        <dbReference type="ChEBI" id="CHEBI:30413"/>
    </cofactor>
</comment>
<dbReference type="PRINTS" id="PR00385">
    <property type="entry name" value="P450"/>
</dbReference>
<dbReference type="InterPro" id="IPR017972">
    <property type="entry name" value="Cyt_P450_CS"/>
</dbReference>
<keyword evidence="3 5" id="KW-0479">Metal-binding</keyword>
<evidence type="ECO:0000313" key="6">
    <source>
        <dbReference type="EMBL" id="KAL1633077.1"/>
    </source>
</evidence>
<name>A0ABR3T100_9PEZI</name>
<dbReference type="EMBL" id="JAJVDC020000024">
    <property type="protein sequence ID" value="KAL1633077.1"/>
    <property type="molecule type" value="Genomic_DNA"/>
</dbReference>
<accession>A0ABR3T100</accession>
<evidence type="ECO:0000256" key="3">
    <source>
        <dbReference type="ARBA" id="ARBA00022723"/>
    </source>
</evidence>
<keyword evidence="5" id="KW-0503">Monooxygenase</keyword>
<organism evidence="6 7">
    <name type="scientific">Neofusicoccum ribis</name>
    <dbReference type="NCBI Taxonomy" id="45134"/>
    <lineage>
        <taxon>Eukaryota</taxon>
        <taxon>Fungi</taxon>
        <taxon>Dikarya</taxon>
        <taxon>Ascomycota</taxon>
        <taxon>Pezizomycotina</taxon>
        <taxon>Dothideomycetes</taxon>
        <taxon>Dothideomycetes incertae sedis</taxon>
        <taxon>Botryosphaeriales</taxon>
        <taxon>Botryosphaeriaceae</taxon>
        <taxon>Neofusicoccum</taxon>
    </lineage>
</organism>
<keyword evidence="7" id="KW-1185">Reference proteome</keyword>
<keyword evidence="5" id="KW-0560">Oxidoreductase</keyword>
<comment type="caution">
    <text evidence="6">The sequence shown here is derived from an EMBL/GenBank/DDBJ whole genome shotgun (WGS) entry which is preliminary data.</text>
</comment>
<sequence length="562" mass="63551">MVHKLLLTVLLPPLGLLVSTIYSFVRNYALARKIGLPIVAVPISLDNPIWMLSARFVMPFIRRLPFGSGHFTRFGYVGWEFRDKSRVHQELGDAFTLVTPGTSWVYMCNADSIYDIIQRERRHDFSRPVEIMAMLDVFGPNISTVEGSDWQRQRKCTAATFNERNNRIVWAEALRQAREMRDYWTSRADQGVSSAADDARTLALHVLLSAGFGKSYPFRSTTKADATGEHRGSLSYRESLALILENAILIVALGPKFLSSLTFPKRWARIGEATVAFKRYMAQALEEEKRLVDQGKPRSDDGDNLLTSLVRASAESNPQQGGLTQDEVFGNMFVFNFAGHDTTAHSLAYSLLLLAAHPEIQDWVNEEIQHVLPEDDESAWSYDRFPRMNRSLAVLYETLRLFDPLLSIVKTTHESPTPLDVGSKSIVIPPKTKIILNMQALHSHPRYWGDDCLEWRPQRWVKTVPGDGPAIDREEFITPPKGAFIAWSEGSRACPGKKFAQVEHVAVMAGLFRSYRAVPVRQAGEDEAVARERVKKVVDDTGMVLLLQMLHPEKAVVEWKKR</sequence>
<dbReference type="InterPro" id="IPR002401">
    <property type="entry name" value="Cyt_P450_E_grp-I"/>
</dbReference>
<dbReference type="InterPro" id="IPR050121">
    <property type="entry name" value="Cytochrome_P450_monoxygenase"/>
</dbReference>
<evidence type="ECO:0000313" key="7">
    <source>
        <dbReference type="Proteomes" id="UP001521116"/>
    </source>
</evidence>
<protein>
    <recommendedName>
        <fullName evidence="8">Cytochrome P450</fullName>
    </recommendedName>
</protein>
<reference evidence="6 7" key="1">
    <citation type="submission" date="2024-02" db="EMBL/GenBank/DDBJ databases">
        <title>De novo assembly and annotation of 12 fungi associated with fruit tree decline syndrome in Ontario, Canada.</title>
        <authorList>
            <person name="Sulman M."/>
            <person name="Ellouze W."/>
            <person name="Ilyukhin E."/>
        </authorList>
    </citation>
    <scope>NUCLEOTIDE SEQUENCE [LARGE SCALE GENOMIC DNA]</scope>
    <source>
        <strain evidence="6 7">M1-105</strain>
    </source>
</reference>
<proteinExistence type="inferred from homology"/>
<evidence type="ECO:0000256" key="4">
    <source>
        <dbReference type="ARBA" id="ARBA00023004"/>
    </source>
</evidence>
<evidence type="ECO:0000256" key="5">
    <source>
        <dbReference type="RuleBase" id="RU000461"/>
    </source>
</evidence>
<dbReference type="CDD" id="cd11070">
    <property type="entry name" value="CYP56-like"/>
    <property type="match status" value="1"/>
</dbReference>
<comment type="similarity">
    <text evidence="2 5">Belongs to the cytochrome P450 family.</text>
</comment>
<dbReference type="PROSITE" id="PS00086">
    <property type="entry name" value="CYTOCHROME_P450"/>
    <property type="match status" value="1"/>
</dbReference>